<keyword evidence="18" id="KW-1185">Reference proteome</keyword>
<keyword evidence="6" id="KW-0808">Transferase</keyword>
<evidence type="ECO:0000256" key="12">
    <source>
        <dbReference type="ARBA" id="ARBA00031213"/>
    </source>
</evidence>
<dbReference type="PANTHER" id="PTHR11918">
    <property type="entry name" value="RADICAL SAM PROTEINS"/>
    <property type="match status" value="1"/>
</dbReference>
<dbReference type="AlphaFoldDB" id="A0A4Z2CDP5"/>
<dbReference type="PROSITE" id="PS50926">
    <property type="entry name" value="TRAM"/>
    <property type="match status" value="1"/>
</dbReference>
<dbReference type="FunFam" id="3.80.30.20:FF:000002">
    <property type="entry name" value="threonylcarbamoyladenosine tRNA methylthiotransferase isoform X2"/>
    <property type="match status" value="1"/>
</dbReference>
<evidence type="ECO:0000256" key="10">
    <source>
        <dbReference type="ARBA" id="ARBA00023004"/>
    </source>
</evidence>
<evidence type="ECO:0000313" key="18">
    <source>
        <dbReference type="Proteomes" id="UP000516260"/>
    </source>
</evidence>
<evidence type="ECO:0000256" key="9">
    <source>
        <dbReference type="ARBA" id="ARBA00022723"/>
    </source>
</evidence>
<keyword evidence="11" id="KW-0411">Iron-sulfur</keyword>
<keyword evidence="10" id="KW-0408">Iron</keyword>
<accession>A0A4Z2CDP5</accession>
<feature type="compositionally biased region" description="Basic and acidic residues" evidence="14">
    <location>
        <begin position="420"/>
        <end position="432"/>
    </location>
</feature>
<evidence type="ECO:0000256" key="6">
    <source>
        <dbReference type="ARBA" id="ARBA00022679"/>
    </source>
</evidence>
<evidence type="ECO:0000313" key="17">
    <source>
        <dbReference type="EMBL" id="TNN02343.1"/>
    </source>
</evidence>
<evidence type="ECO:0000256" key="11">
    <source>
        <dbReference type="ARBA" id="ARBA00023014"/>
    </source>
</evidence>
<dbReference type="InterPro" id="IPR007197">
    <property type="entry name" value="rSAM"/>
</dbReference>
<comment type="function">
    <text evidence="1">Catalyzes the methylthiolation of N6-threonylcarbamoyladenosine (t(6)A), leading to the formation of 2-methylthio-N6-threonylcarbamoyladenosine (ms(2)t(6)A) at position 37 in tRNAs that read codons beginning with adenine.</text>
</comment>
<feature type="domain" description="Radical SAM core" evidence="16">
    <location>
        <begin position="12"/>
        <end position="265"/>
    </location>
</feature>
<dbReference type="GO" id="GO:0035598">
    <property type="term" value="F:tRNA (N(6)-L-threonylcarbamoyladenosine(37)-C(2))-methylthiotransferase activity"/>
    <property type="evidence" value="ECO:0007669"/>
    <property type="project" value="UniProtKB-EC"/>
</dbReference>
<keyword evidence="5" id="KW-0004">4Fe-4S</keyword>
<feature type="compositionally biased region" description="Basic and acidic residues" evidence="14">
    <location>
        <begin position="383"/>
        <end position="392"/>
    </location>
</feature>
<gene>
    <name evidence="17" type="ORF">fugu_009830</name>
</gene>
<evidence type="ECO:0000256" key="3">
    <source>
        <dbReference type="ARBA" id="ARBA00013273"/>
    </source>
</evidence>
<dbReference type="InterPro" id="IPR006638">
    <property type="entry name" value="Elp3/MiaA/NifB-like_rSAM"/>
</dbReference>
<comment type="similarity">
    <text evidence="2">Belongs to the methylthiotransferase family. CDKAL1 subfamily.</text>
</comment>
<dbReference type="SMART" id="SM00729">
    <property type="entry name" value="Elp3"/>
    <property type="match status" value="1"/>
</dbReference>
<dbReference type="GO" id="GO:0005783">
    <property type="term" value="C:endoplasmic reticulum"/>
    <property type="evidence" value="ECO:0007669"/>
    <property type="project" value="TreeGrafter"/>
</dbReference>
<feature type="region of interest" description="Disordered" evidence="14">
    <location>
        <begin position="383"/>
        <end position="432"/>
    </location>
</feature>
<dbReference type="GO" id="GO:0046872">
    <property type="term" value="F:metal ion binding"/>
    <property type="evidence" value="ECO:0007669"/>
    <property type="project" value="UniProtKB-KW"/>
</dbReference>
<organism evidence="17 18">
    <name type="scientific">Takifugu bimaculatus</name>
    <dbReference type="NCBI Taxonomy" id="433685"/>
    <lineage>
        <taxon>Eukaryota</taxon>
        <taxon>Metazoa</taxon>
        <taxon>Chordata</taxon>
        <taxon>Craniata</taxon>
        <taxon>Vertebrata</taxon>
        <taxon>Euteleostomi</taxon>
        <taxon>Actinopterygii</taxon>
        <taxon>Neopterygii</taxon>
        <taxon>Teleostei</taxon>
        <taxon>Neoteleostei</taxon>
        <taxon>Acanthomorphata</taxon>
        <taxon>Eupercaria</taxon>
        <taxon>Tetraodontiformes</taxon>
        <taxon>Tetradontoidea</taxon>
        <taxon>Tetraodontidae</taxon>
        <taxon>Takifugu</taxon>
    </lineage>
</organism>
<dbReference type="InterPro" id="IPR058240">
    <property type="entry name" value="rSAM_sf"/>
</dbReference>
<protein>
    <recommendedName>
        <fullName evidence="4">Threonylcarbamoyladenosine tRNA methylthiotransferase</fullName>
        <ecNumber evidence="3">2.8.4.5</ecNumber>
    </recommendedName>
    <alternativeName>
        <fullName evidence="12">tRNA-t(6)A37 methylthiotransferase</fullName>
    </alternativeName>
</protein>
<dbReference type="InterPro" id="IPR002792">
    <property type="entry name" value="TRAM_dom"/>
</dbReference>
<proteinExistence type="inferred from homology"/>
<dbReference type="GO" id="GO:0051539">
    <property type="term" value="F:4 iron, 4 sulfur cluster binding"/>
    <property type="evidence" value="ECO:0007669"/>
    <property type="project" value="UniProtKB-KW"/>
</dbReference>
<evidence type="ECO:0000256" key="2">
    <source>
        <dbReference type="ARBA" id="ARBA00008616"/>
    </source>
</evidence>
<dbReference type="SUPFAM" id="SSF102114">
    <property type="entry name" value="Radical SAM enzymes"/>
    <property type="match status" value="1"/>
</dbReference>
<dbReference type="PROSITE" id="PS51918">
    <property type="entry name" value="RADICAL_SAM"/>
    <property type="match status" value="1"/>
</dbReference>
<dbReference type="EMBL" id="SWLE01000002">
    <property type="protein sequence ID" value="TNN02343.1"/>
    <property type="molecule type" value="Genomic_DNA"/>
</dbReference>
<sequence length="432" mass="48800">MTSLAPLPLPETGGSRNVVLEHTNNSSKGRLSRALGGYLDTKRDEAGFIGGRNRFSPGNQMMQHDLNSLQDPANESNDVAAEGVCEIWLTSEDTGAYGRDIGTDLPTLLWRLVEEIPEGAMLRLGMTNPPYILEHLEEMAKILSHPRVYAFLHVPVQSASDSVLMDMKREYCVGDFKRVVDFLKERVPGVTIATDIICGFPGETEEDFQETLDLVKLYQFPSLFINQFYPRPGTPAAKMEQVPAHIKKQRTKELSQLFHSYHPYDHKVGERQQVLVTEESFDGQYYVAHNKFYEQVLVPKRAEFKGKMVEVDIYEAGKHFMKGGPVEDSQPFTPSIAVAKEKQKNKEPEGDYVWRSVIAGSLIDRWSLSFLLSSWMQKSAESEKRTAVDERVIGQAEEPAEVTPTETKTYPQCRSNPDYSHAHGVDRIVKEK</sequence>
<evidence type="ECO:0000259" key="16">
    <source>
        <dbReference type="PROSITE" id="PS51918"/>
    </source>
</evidence>
<evidence type="ECO:0000256" key="13">
    <source>
        <dbReference type="ARBA" id="ARBA00051661"/>
    </source>
</evidence>
<dbReference type="PANTHER" id="PTHR11918:SF45">
    <property type="entry name" value="THREONYLCARBAMOYLADENOSINE TRNA METHYLTHIOTRANSFERASE"/>
    <property type="match status" value="1"/>
</dbReference>
<evidence type="ECO:0000256" key="4">
    <source>
        <dbReference type="ARBA" id="ARBA00018810"/>
    </source>
</evidence>
<dbReference type="Proteomes" id="UP000516260">
    <property type="component" value="Chromosome 10"/>
</dbReference>
<reference evidence="17 18" key="1">
    <citation type="submission" date="2019-04" db="EMBL/GenBank/DDBJ databases">
        <title>The sequence and de novo assembly of Takifugu bimaculatus genome using PacBio and Hi-C technologies.</title>
        <authorList>
            <person name="Xu P."/>
            <person name="Liu B."/>
            <person name="Zhou Z."/>
        </authorList>
    </citation>
    <scope>NUCLEOTIDE SEQUENCE [LARGE SCALE GENOMIC DNA]</scope>
    <source>
        <strain evidence="17">TB-2018</strain>
        <tissue evidence="17">Muscle</tissue>
    </source>
</reference>
<dbReference type="InterPro" id="IPR023404">
    <property type="entry name" value="rSAM_horseshoe"/>
</dbReference>
<evidence type="ECO:0000256" key="14">
    <source>
        <dbReference type="SAM" id="MobiDB-lite"/>
    </source>
</evidence>
<evidence type="ECO:0000256" key="5">
    <source>
        <dbReference type="ARBA" id="ARBA00022485"/>
    </source>
</evidence>
<keyword evidence="7" id="KW-0949">S-adenosyl-L-methionine</keyword>
<keyword evidence="9" id="KW-0479">Metal-binding</keyword>
<dbReference type="Pfam" id="PF04055">
    <property type="entry name" value="Radical_SAM"/>
    <property type="match status" value="1"/>
</dbReference>
<name>A0A4Z2CDP5_9TELE</name>
<comment type="catalytic activity">
    <reaction evidence="13">
        <text>N(6)-L-threonylcarbamoyladenosine(37) in tRNA + (sulfur carrier)-SH + AH2 + 2 S-adenosyl-L-methionine = 2-methylsulfanyl-N(6)-L-threonylcarbamoyladenosine(37) in tRNA + (sulfur carrier)-H + 5'-deoxyadenosine + L-methionine + A + S-adenosyl-L-homocysteine + 2 H(+)</text>
        <dbReference type="Rhea" id="RHEA:37075"/>
        <dbReference type="Rhea" id="RHEA-COMP:10163"/>
        <dbReference type="Rhea" id="RHEA-COMP:11092"/>
        <dbReference type="Rhea" id="RHEA-COMP:14737"/>
        <dbReference type="Rhea" id="RHEA-COMP:14739"/>
        <dbReference type="ChEBI" id="CHEBI:13193"/>
        <dbReference type="ChEBI" id="CHEBI:15378"/>
        <dbReference type="ChEBI" id="CHEBI:17319"/>
        <dbReference type="ChEBI" id="CHEBI:17499"/>
        <dbReference type="ChEBI" id="CHEBI:29917"/>
        <dbReference type="ChEBI" id="CHEBI:57844"/>
        <dbReference type="ChEBI" id="CHEBI:57856"/>
        <dbReference type="ChEBI" id="CHEBI:59789"/>
        <dbReference type="ChEBI" id="CHEBI:64428"/>
        <dbReference type="ChEBI" id="CHEBI:74418"/>
        <dbReference type="ChEBI" id="CHEBI:74420"/>
        <dbReference type="EC" id="2.8.4.5"/>
    </reaction>
</comment>
<evidence type="ECO:0000259" key="15">
    <source>
        <dbReference type="PROSITE" id="PS50926"/>
    </source>
</evidence>
<evidence type="ECO:0000256" key="1">
    <source>
        <dbReference type="ARBA" id="ARBA00002399"/>
    </source>
</evidence>
<keyword evidence="8" id="KW-0819">tRNA processing</keyword>
<evidence type="ECO:0000256" key="8">
    <source>
        <dbReference type="ARBA" id="ARBA00022694"/>
    </source>
</evidence>
<dbReference type="Gene3D" id="3.80.30.20">
    <property type="entry name" value="tm_1862 like domain"/>
    <property type="match status" value="1"/>
</dbReference>
<feature type="domain" description="TRAM" evidence="15">
    <location>
        <begin position="265"/>
        <end position="327"/>
    </location>
</feature>
<evidence type="ECO:0000256" key="7">
    <source>
        <dbReference type="ARBA" id="ARBA00022691"/>
    </source>
</evidence>
<comment type="caution">
    <text evidence="17">The sequence shown here is derived from an EMBL/GenBank/DDBJ whole genome shotgun (WGS) entry which is preliminary data.</text>
</comment>
<dbReference type="EC" id="2.8.4.5" evidence="3"/>